<dbReference type="Proteomes" id="UP000034154">
    <property type="component" value="Unassembled WGS sequence"/>
</dbReference>
<comment type="caution">
    <text evidence="1">The sequence shown here is derived from an EMBL/GenBank/DDBJ whole genome shotgun (WGS) entry which is preliminary data.</text>
</comment>
<proteinExistence type="predicted"/>
<sequence>MSETKKPFESFSPPVSGDQEIRIVEKDGIKEFDPRNTEKKEAALFLSLHRSLSENLRITGREIPRWAMVGLAVGQLFSVETAAASETVEALQAMEVPELRVNLVEDLNPPDTEQAEALGEFLETGVLFQTDGGKLVAIQDDLQEGKTFEFSEPVDQILLERQRPVSEIQELVKTSGWETRSEGGKNQAVKFVEEFRGNGNNMLISESWSDGESQARELILVYPRPNFEDKFSQSDHGVLSVGLFEVGQNFRIYLGVEPLLKPVEEIDGVPVYARDKIGERTFVNYNQQLLNGVQETFSDFGLSPKDCLDRIFIRPGHEVLLKGGWGGLAFTERGEIDFPEDPYLSIAGESFQEIVEHETIHIIGNALKADSSTDWIYTYAIVGPEAMLAMSDAFFPMSGEHPQDNYFEFFATLVNSLDLPNWEQSAETLDGPNRAALLLSLESLRKVLLDHQVKAKAGIIQKIDTKILWCEANKFEVKS</sequence>
<accession>A0A0G1JJ36</accession>
<protein>
    <submittedName>
        <fullName evidence="1">Uncharacterized protein</fullName>
    </submittedName>
</protein>
<dbReference type="EMBL" id="LCJB01000017">
    <property type="protein sequence ID" value="KKT71418.1"/>
    <property type="molecule type" value="Genomic_DNA"/>
</dbReference>
<reference evidence="1 2" key="1">
    <citation type="journal article" date="2015" name="Nature">
        <title>rRNA introns, odd ribosomes, and small enigmatic genomes across a large radiation of phyla.</title>
        <authorList>
            <person name="Brown C.T."/>
            <person name="Hug L.A."/>
            <person name="Thomas B.C."/>
            <person name="Sharon I."/>
            <person name="Castelle C.J."/>
            <person name="Singh A."/>
            <person name="Wilkins M.J."/>
            <person name="Williams K.H."/>
            <person name="Banfield J.F."/>
        </authorList>
    </citation>
    <scope>NUCLEOTIDE SEQUENCE [LARGE SCALE GENOMIC DNA]</scope>
</reference>
<evidence type="ECO:0000313" key="2">
    <source>
        <dbReference type="Proteomes" id="UP000034154"/>
    </source>
</evidence>
<organism evidence="1 2">
    <name type="scientific">Candidatus Uhrbacteria bacterium GW2011_GWF2_44_350</name>
    <dbReference type="NCBI Taxonomy" id="1619000"/>
    <lineage>
        <taxon>Bacteria</taxon>
        <taxon>Candidatus Uhriibacteriota</taxon>
    </lineage>
</organism>
<dbReference type="AlphaFoldDB" id="A0A0G1JJ36"/>
<evidence type="ECO:0000313" key="1">
    <source>
        <dbReference type="EMBL" id="KKT71418.1"/>
    </source>
</evidence>
<gene>
    <name evidence="1" type="ORF">UW63_C0017G0018</name>
</gene>
<name>A0A0G1JJ36_9BACT</name>